<evidence type="ECO:0000256" key="2">
    <source>
        <dbReference type="ARBA" id="ARBA00023125"/>
    </source>
</evidence>
<dbReference type="STRING" id="73230.A0A2B7ZD60"/>
<dbReference type="PANTHER" id="PTHR38791:SF5">
    <property type="entry name" value="TRANSCRIPTION FACTOR DBAG-RELATED"/>
    <property type="match status" value="1"/>
</dbReference>
<evidence type="ECO:0000259" key="5">
    <source>
        <dbReference type="PROSITE" id="PS50048"/>
    </source>
</evidence>
<dbReference type="InterPro" id="IPR053175">
    <property type="entry name" value="DHMBA_Reg_Transcription_Factor"/>
</dbReference>
<dbReference type="InterPro" id="IPR036864">
    <property type="entry name" value="Zn2-C6_fun-type_DNA-bd_sf"/>
</dbReference>
<evidence type="ECO:0000256" key="3">
    <source>
        <dbReference type="ARBA" id="ARBA00023163"/>
    </source>
</evidence>
<protein>
    <recommendedName>
        <fullName evidence="5">Zn(2)-C6 fungal-type domain-containing protein</fullName>
    </recommendedName>
</protein>
<gene>
    <name evidence="6" type="ORF">GX50_05906</name>
</gene>
<sequence length="563" mass="63635">MTFQVTLQMRRAAIGWIALHPRKSLGAKTKGQNLHKLLVNWSLKCGEREGNMKRKVEAPGARAITHKLLYAYRSIIMMVLGIKSRRGCGNCKKRRIKCDERTPECYRCVRSGWKCPGYPLNVTVKDQTSYSPLHDQSSDVAPQMSNEVTVQQFNLLHEFQQIPSHLNIPAEQLAVQFFFSIFHSPDDARVRTGYLDFFPSAFLNSSPDSIIYLSTISVACSAVGSLCGSPREKWLGDIYFYKAISAVRKALEDETRRENDETLIGILLLRIYEVLQAVKQAKQATSIHARGAAALVRLRSGKNAMNRLSVDLTNTARLELLAMSVWGGEPTADVVTDNLLLPLDRHPLTLLISLASRALDLQNLFKRLRPSTAKKDIILRLLQQAIVVDNDIQSWLISLSEICFPGTTRSFPGEPIFLGEGQDDLTKKESFAHILNRYRTSRLMAQYVISGCISQLDQPELNTQLELSRTTIQDLADGICATLELYKTNDHQTSQDSGVALHSPDYVLRYRLRMVEGTWTLLPYLTFVVSQGFILREGQVEWIQNKIDQIYSFYQECESTPIT</sequence>
<proteinExistence type="predicted"/>
<dbReference type="GO" id="GO:0000981">
    <property type="term" value="F:DNA-binding transcription factor activity, RNA polymerase II-specific"/>
    <property type="evidence" value="ECO:0007669"/>
    <property type="project" value="InterPro"/>
</dbReference>
<evidence type="ECO:0000313" key="6">
    <source>
        <dbReference type="EMBL" id="PGH31311.1"/>
    </source>
</evidence>
<evidence type="ECO:0000313" key="7">
    <source>
        <dbReference type="Proteomes" id="UP000226031"/>
    </source>
</evidence>
<keyword evidence="3" id="KW-0804">Transcription</keyword>
<name>A0A2B7ZD60_9EURO</name>
<dbReference type="Gene3D" id="4.10.240.10">
    <property type="entry name" value="Zn(2)-C6 fungal-type DNA-binding domain"/>
    <property type="match status" value="1"/>
</dbReference>
<dbReference type="GO" id="GO:0003677">
    <property type="term" value="F:DNA binding"/>
    <property type="evidence" value="ECO:0007669"/>
    <property type="project" value="UniProtKB-KW"/>
</dbReference>
<comment type="caution">
    <text evidence="6">The sequence shown here is derived from an EMBL/GenBank/DDBJ whole genome shotgun (WGS) entry which is preliminary data.</text>
</comment>
<feature type="domain" description="Zn(2)-C6 fungal-type" evidence="5">
    <location>
        <begin position="87"/>
        <end position="115"/>
    </location>
</feature>
<accession>A0A2B7ZD60</accession>
<reference evidence="6 7" key="1">
    <citation type="submission" date="2017-10" db="EMBL/GenBank/DDBJ databases">
        <title>Comparative genomics in systemic dimorphic fungi from Ajellomycetaceae.</title>
        <authorList>
            <person name="Munoz J.F."/>
            <person name="Mcewen J.G."/>
            <person name="Clay O.K."/>
            <person name="Cuomo C.A."/>
        </authorList>
    </citation>
    <scope>NUCLEOTIDE SEQUENCE [LARGE SCALE GENOMIC DNA]</scope>
    <source>
        <strain evidence="6 7">UAMH4076</strain>
    </source>
</reference>
<organism evidence="6 7">
    <name type="scientific">[Emmonsia] crescens</name>
    <dbReference type="NCBI Taxonomy" id="73230"/>
    <lineage>
        <taxon>Eukaryota</taxon>
        <taxon>Fungi</taxon>
        <taxon>Dikarya</taxon>
        <taxon>Ascomycota</taxon>
        <taxon>Pezizomycotina</taxon>
        <taxon>Eurotiomycetes</taxon>
        <taxon>Eurotiomycetidae</taxon>
        <taxon>Onygenales</taxon>
        <taxon>Ajellomycetaceae</taxon>
        <taxon>Emergomyces</taxon>
    </lineage>
</organism>
<dbReference type="CDD" id="cd00067">
    <property type="entry name" value="GAL4"/>
    <property type="match status" value="1"/>
</dbReference>
<dbReference type="GO" id="GO:0008270">
    <property type="term" value="F:zinc ion binding"/>
    <property type="evidence" value="ECO:0007669"/>
    <property type="project" value="InterPro"/>
</dbReference>
<evidence type="ECO:0000256" key="1">
    <source>
        <dbReference type="ARBA" id="ARBA00023015"/>
    </source>
</evidence>
<keyword evidence="4" id="KW-0539">Nucleus</keyword>
<dbReference type="Proteomes" id="UP000226031">
    <property type="component" value="Unassembled WGS sequence"/>
</dbReference>
<dbReference type="SMART" id="SM00066">
    <property type="entry name" value="GAL4"/>
    <property type="match status" value="1"/>
</dbReference>
<dbReference type="InterPro" id="IPR001138">
    <property type="entry name" value="Zn2Cys6_DnaBD"/>
</dbReference>
<keyword evidence="1" id="KW-0805">Transcription regulation</keyword>
<dbReference type="PROSITE" id="PS50048">
    <property type="entry name" value="ZN2_CY6_FUNGAL_2"/>
    <property type="match status" value="1"/>
</dbReference>
<evidence type="ECO:0000256" key="4">
    <source>
        <dbReference type="ARBA" id="ARBA00023242"/>
    </source>
</evidence>
<keyword evidence="2" id="KW-0238">DNA-binding</keyword>
<dbReference type="AlphaFoldDB" id="A0A2B7ZD60"/>
<dbReference type="Pfam" id="PF00172">
    <property type="entry name" value="Zn_clus"/>
    <property type="match status" value="1"/>
</dbReference>
<dbReference type="PANTHER" id="PTHR38791">
    <property type="entry name" value="ZN(II)2CYS6 TRANSCRIPTION FACTOR (EUROFUNG)-RELATED-RELATED"/>
    <property type="match status" value="1"/>
</dbReference>
<dbReference type="EMBL" id="PDND01000132">
    <property type="protein sequence ID" value="PGH31311.1"/>
    <property type="molecule type" value="Genomic_DNA"/>
</dbReference>
<dbReference type="VEuPathDB" id="FungiDB:EMCG_08450"/>
<dbReference type="SUPFAM" id="SSF57701">
    <property type="entry name" value="Zn2/Cys6 DNA-binding domain"/>
    <property type="match status" value="1"/>
</dbReference>
<dbReference type="PROSITE" id="PS00463">
    <property type="entry name" value="ZN2_CY6_FUNGAL_1"/>
    <property type="match status" value="1"/>
</dbReference>
<keyword evidence="7" id="KW-1185">Reference proteome</keyword>